<sequence>MSLLITVESVILYVTARIPGNRRIRLRAIEPIPTRFHPLSNPVRLKVSEAARSPPVSIRSRFPALTLPAPALPISQPDDRAKRSSPRSARTRRNTTRRAINHAMIAKLAVTIIGIIALALGLTVLLDAVKFERALSEQVESRFAFVVEELKATAETGFDLGLTLANMKNMESVIERELQRDDRILSITLFDPEKVLVHAGKDRFAANPPEAGTWRRRTQATPVGRWRGETPAAWQVGIGLTDTAGRPAGGIVLQYDRAFYDRDIRQTRTELARVAAMLGLSVTPLVFVALFGLFHRLHGSLARIRSALDRSISDPRAAAFRPRAAAPLERHYAAAEHGIREALAMLDSRRAGLNHAGAARE</sequence>
<feature type="transmembrane region" description="Helical" evidence="2">
    <location>
        <begin position="274"/>
        <end position="294"/>
    </location>
</feature>
<reference evidence="3" key="1">
    <citation type="submission" date="2013-07" db="EMBL/GenBank/DDBJ databases">
        <authorList>
            <person name="McIlroy S."/>
        </authorList>
    </citation>
    <scope>NUCLEOTIDE SEQUENCE [LARGE SCALE GENOMIC DNA]</scope>
    <source>
        <strain evidence="3">Run_A_D11</strain>
    </source>
</reference>
<dbReference type="EMBL" id="CBTJ020000057">
    <property type="protein sequence ID" value="CDI03393.1"/>
    <property type="molecule type" value="Genomic_DNA"/>
</dbReference>
<comment type="caution">
    <text evidence="3">The sequence shown here is derived from an EMBL/GenBank/DDBJ whole genome shotgun (WGS) entry which is preliminary data.</text>
</comment>
<evidence type="ECO:0000256" key="1">
    <source>
        <dbReference type="SAM" id="MobiDB-lite"/>
    </source>
</evidence>
<name>W6MDS9_9GAMM</name>
<proteinExistence type="predicted"/>
<reference evidence="3" key="2">
    <citation type="submission" date="2014-03" db="EMBL/GenBank/DDBJ databases">
        <title>Candidatus Competibacter-lineage genomes retrieved from metagenomes reveal functional metabolic diversity.</title>
        <authorList>
            <person name="McIlroy S.J."/>
            <person name="Albertsen M."/>
            <person name="Andresen E.K."/>
            <person name="Saunders A.M."/>
            <person name="Kristiansen R."/>
            <person name="Stokholm-Bjerregaard M."/>
            <person name="Nielsen K.L."/>
            <person name="Nielsen P.H."/>
        </authorList>
    </citation>
    <scope>NUCLEOTIDE SEQUENCE</scope>
    <source>
        <strain evidence="3">Run_A_D11</strain>
    </source>
</reference>
<dbReference type="AlphaFoldDB" id="W6MDS9"/>
<evidence type="ECO:0000313" key="4">
    <source>
        <dbReference type="Proteomes" id="UP000035760"/>
    </source>
</evidence>
<dbReference type="Proteomes" id="UP000035760">
    <property type="component" value="Unassembled WGS sequence"/>
</dbReference>
<evidence type="ECO:0000256" key="2">
    <source>
        <dbReference type="SAM" id="Phobius"/>
    </source>
</evidence>
<feature type="compositionally biased region" description="Basic residues" evidence="1">
    <location>
        <begin position="83"/>
        <end position="94"/>
    </location>
</feature>
<evidence type="ECO:0000313" key="3">
    <source>
        <dbReference type="EMBL" id="CDI03393.1"/>
    </source>
</evidence>
<feature type="region of interest" description="Disordered" evidence="1">
    <location>
        <begin position="69"/>
        <end position="94"/>
    </location>
</feature>
<keyword evidence="2" id="KW-1133">Transmembrane helix</keyword>
<keyword evidence="2" id="KW-0472">Membrane</keyword>
<keyword evidence="2" id="KW-0812">Transmembrane</keyword>
<gene>
    <name evidence="3" type="ORF">BN873_490002</name>
</gene>
<feature type="transmembrane region" description="Helical" evidence="2">
    <location>
        <begin position="105"/>
        <end position="126"/>
    </location>
</feature>
<accession>W6MDS9</accession>
<protein>
    <submittedName>
        <fullName evidence="3">Uncharacterized protein</fullName>
    </submittedName>
</protein>
<keyword evidence="4" id="KW-1185">Reference proteome</keyword>
<organism evidence="3 4">
    <name type="scientific">Candidatus Competibacter denitrificans Run_A_D11</name>
    <dbReference type="NCBI Taxonomy" id="1400863"/>
    <lineage>
        <taxon>Bacteria</taxon>
        <taxon>Pseudomonadati</taxon>
        <taxon>Pseudomonadota</taxon>
        <taxon>Gammaproteobacteria</taxon>
        <taxon>Candidatus Competibacteraceae</taxon>
        <taxon>Candidatus Competibacter</taxon>
    </lineage>
</organism>